<evidence type="ECO:0000256" key="1">
    <source>
        <dbReference type="ARBA" id="ARBA00022990"/>
    </source>
</evidence>
<dbReference type="GO" id="GO:0000139">
    <property type="term" value="C:Golgi membrane"/>
    <property type="evidence" value="ECO:0007669"/>
    <property type="project" value="TreeGrafter"/>
</dbReference>
<feature type="domain" description="GOLD" evidence="3">
    <location>
        <begin position="113"/>
        <end position="261"/>
    </location>
</feature>
<dbReference type="Gene3D" id="2.60.120.680">
    <property type="entry name" value="GOLD domain"/>
    <property type="match status" value="1"/>
</dbReference>
<dbReference type="PROSITE" id="PS50866">
    <property type="entry name" value="GOLD"/>
    <property type="match status" value="1"/>
</dbReference>
<evidence type="ECO:0000313" key="5">
    <source>
        <dbReference type="Proteomes" id="UP000727407"/>
    </source>
</evidence>
<dbReference type="InterPro" id="IPR009038">
    <property type="entry name" value="GOLD_dom"/>
</dbReference>
<keyword evidence="1" id="KW-0007">Acetylation</keyword>
<accession>A0A8J5C8M0</accession>
<evidence type="ECO:0000313" key="4">
    <source>
        <dbReference type="EMBL" id="KAF5909715.1"/>
    </source>
</evidence>
<dbReference type="InterPro" id="IPR036598">
    <property type="entry name" value="GOLD_dom_sf"/>
</dbReference>
<dbReference type="SUPFAM" id="SSF101576">
    <property type="entry name" value="Supernatant protein factor (SPF), C-terminal domain"/>
    <property type="match status" value="1"/>
</dbReference>
<feature type="compositionally biased region" description="Polar residues" evidence="2">
    <location>
        <begin position="50"/>
        <end position="68"/>
    </location>
</feature>
<dbReference type="Gene3D" id="2.120.10.80">
    <property type="entry name" value="Kelch-type beta propeller"/>
    <property type="match status" value="2"/>
</dbReference>
<dbReference type="SUPFAM" id="SSF117281">
    <property type="entry name" value="Kelch motif"/>
    <property type="match status" value="1"/>
</dbReference>
<feature type="region of interest" description="Disordered" evidence="2">
    <location>
        <begin position="442"/>
        <end position="470"/>
    </location>
</feature>
<dbReference type="Pfam" id="PF13897">
    <property type="entry name" value="GOLD_2"/>
    <property type="match status" value="1"/>
</dbReference>
<feature type="region of interest" description="Disordered" evidence="2">
    <location>
        <begin position="25"/>
        <end position="102"/>
    </location>
</feature>
<evidence type="ECO:0000259" key="3">
    <source>
        <dbReference type="PROSITE" id="PS50866"/>
    </source>
</evidence>
<dbReference type="EMBL" id="QNUK01000003">
    <property type="protein sequence ID" value="KAF5909715.1"/>
    <property type="molecule type" value="Genomic_DNA"/>
</dbReference>
<sequence length="739" mass="82026">MEKAEATSELQSRLSSLSVSSFSGIASKTCDSNPLDRLQSTDLCQPVTHPDNQSQMDDNSNTRELQQPTKDEPAAEGDSVESSTAEKSAGERKALPPMQPANTWTAASLKELKAKLRQEKDCMVTIYRGDIMTVNVPTIPEAKRVCWEFATDGYDIGFGVYFDWSPVTNKAITVHISESSDDEDEDDELEAAPVVPGDVEKGSKTAAKSNLGEILPVYRQDSHLAVQGGSHSFPGEGTYLLKFDNSYSLWRNKTLYYRVNVNRRSYQLQIPLPLPKQLVVFSLGDWTSFSCDTTVLIEVFVSPDVKPQKIGVLSSHSSCLVWQGDWSGSLLNESTTKARRGGYAKVLLTVCGEVRARFVSSTPLVKRRRRAPNQSTNFSQTLLSSASNNNIITSATSQRSSPEDSFVELKTSKQEIQNISVRTSGIWALDKSPKKTVMQKRRYSLSSEGSETQQMSSQGSSPKKCKQTIYTSQNEGREIVERARNCRAEHPSMRWNHTMCLCDPDTAVLIGGETADQNCCTDSIWKLEIDGDFWFPMNSSTVGPLPPSSQGHSAAFDPDNKVVYVYGGHREGQRYSDIYILHTQTWKWKLIEAKGNVPSLAYHSCSIYKSELYVFGGLQQSRGNGAKVCSNALYIFNPEHELWYKPIVEGQRPLPRFGHSSTLLADKLVIFGGRKTATYLNDLHILDLGFMEYTAVKYENLPPLARGFHAALPMSDNRVMISGGCSALGALQDLHLFNI</sequence>
<reference evidence="4" key="1">
    <citation type="submission" date="2020-07" db="EMBL/GenBank/DDBJ databases">
        <title>Clarias magur genome sequencing, assembly and annotation.</title>
        <authorList>
            <person name="Kushwaha B."/>
            <person name="Kumar R."/>
            <person name="Das P."/>
            <person name="Joshi C.G."/>
            <person name="Kumar D."/>
            <person name="Nagpure N.S."/>
            <person name="Pandey M."/>
            <person name="Agarwal S."/>
            <person name="Srivastava S."/>
            <person name="Singh M."/>
            <person name="Sahoo L."/>
            <person name="Jayasankar P."/>
            <person name="Meher P.K."/>
            <person name="Koringa P.G."/>
            <person name="Iquebal M.A."/>
            <person name="Das S.P."/>
            <person name="Bit A."/>
            <person name="Patnaik S."/>
            <person name="Patel N."/>
            <person name="Shah T.M."/>
            <person name="Hinsu A."/>
            <person name="Jena J.K."/>
        </authorList>
    </citation>
    <scope>NUCLEOTIDE SEQUENCE</scope>
    <source>
        <strain evidence="4">CIFAMagur01</strain>
        <tissue evidence="4">Testis</tissue>
    </source>
</reference>
<name>A0A8J5C8M0_CLAMG</name>
<dbReference type="OrthoDB" id="10250130at2759"/>
<dbReference type="InterPro" id="IPR052269">
    <property type="entry name" value="Golgi-PI4KB_interaction"/>
</dbReference>
<dbReference type="Pfam" id="PF13415">
    <property type="entry name" value="Beta-prop_FBX42"/>
    <property type="match status" value="1"/>
</dbReference>
<dbReference type="PANTHER" id="PTHR22973:SF3">
    <property type="entry name" value="PROTEIN TMED8"/>
    <property type="match status" value="1"/>
</dbReference>
<dbReference type="AlphaFoldDB" id="A0A8J5C8M0"/>
<comment type="caution">
    <text evidence="4">The sequence shown here is derived from an EMBL/GenBank/DDBJ whole genome shotgun (WGS) entry which is preliminary data.</text>
</comment>
<organism evidence="4 5">
    <name type="scientific">Clarias magur</name>
    <name type="common">Asian catfish</name>
    <name type="synonym">Macropteronotus magur</name>
    <dbReference type="NCBI Taxonomy" id="1594786"/>
    <lineage>
        <taxon>Eukaryota</taxon>
        <taxon>Metazoa</taxon>
        <taxon>Chordata</taxon>
        <taxon>Craniata</taxon>
        <taxon>Vertebrata</taxon>
        <taxon>Euteleostomi</taxon>
        <taxon>Actinopterygii</taxon>
        <taxon>Neopterygii</taxon>
        <taxon>Teleostei</taxon>
        <taxon>Ostariophysi</taxon>
        <taxon>Siluriformes</taxon>
        <taxon>Clariidae</taxon>
        <taxon>Clarias</taxon>
    </lineage>
</organism>
<dbReference type="InterPro" id="IPR015915">
    <property type="entry name" value="Kelch-typ_b-propeller"/>
</dbReference>
<feature type="non-terminal residue" evidence="4">
    <location>
        <position position="739"/>
    </location>
</feature>
<evidence type="ECO:0000256" key="2">
    <source>
        <dbReference type="SAM" id="MobiDB-lite"/>
    </source>
</evidence>
<feature type="compositionally biased region" description="Polar residues" evidence="2">
    <location>
        <begin position="444"/>
        <end position="461"/>
    </location>
</feature>
<protein>
    <submittedName>
        <fullName evidence="4">Rab9 effector protein with kelch motifs-like isoform X1</fullName>
    </submittedName>
</protein>
<dbReference type="PANTHER" id="PTHR22973">
    <property type="entry name" value="LD35087P"/>
    <property type="match status" value="1"/>
</dbReference>
<dbReference type="Proteomes" id="UP000727407">
    <property type="component" value="Unassembled WGS sequence"/>
</dbReference>
<gene>
    <name evidence="4" type="ORF">DAT39_000558</name>
</gene>
<proteinExistence type="predicted"/>
<keyword evidence="5" id="KW-1185">Reference proteome</keyword>